<feature type="transmembrane region" description="Helical" evidence="1">
    <location>
        <begin position="41"/>
        <end position="59"/>
    </location>
</feature>
<sequence>MISAYGKILLIGSNLWYLGEGMFGPLFAVFVGGIGGDILDISWAWALYLGVQGILMIQFGKLADKMNPEKLMVFGYGLNALFTFSYLLVSAPVHLFLVQIGLGVAGAIATPTWNALYDKHSDDKFNGYIWGSADGQALIVTAIAMVIGGYIVSLVSFKALFITMGTIQVIATIYQAKIFWGRKTKEPQV</sequence>
<dbReference type="AlphaFoldDB" id="A0A1G2SHT8"/>
<gene>
    <name evidence="2" type="ORF">A2591_02875</name>
</gene>
<dbReference type="SUPFAM" id="SSF103473">
    <property type="entry name" value="MFS general substrate transporter"/>
    <property type="match status" value="1"/>
</dbReference>
<protein>
    <submittedName>
        <fullName evidence="2">MFS transporter</fullName>
    </submittedName>
</protein>
<feature type="transmembrane region" description="Helical" evidence="1">
    <location>
        <begin position="95"/>
        <end position="116"/>
    </location>
</feature>
<dbReference type="PANTHER" id="PTHR23526">
    <property type="entry name" value="INTEGRAL MEMBRANE TRANSPORT PROTEIN-RELATED"/>
    <property type="match status" value="1"/>
</dbReference>
<keyword evidence="1" id="KW-0812">Transmembrane</keyword>
<name>A0A1G2SHT8_9BACT</name>
<dbReference type="Pfam" id="PF07690">
    <property type="entry name" value="MFS_1"/>
    <property type="match status" value="1"/>
</dbReference>
<reference evidence="2 3" key="1">
    <citation type="journal article" date="2016" name="Nat. Commun.">
        <title>Thousands of microbial genomes shed light on interconnected biogeochemical processes in an aquifer system.</title>
        <authorList>
            <person name="Anantharaman K."/>
            <person name="Brown C.T."/>
            <person name="Hug L.A."/>
            <person name="Sharon I."/>
            <person name="Castelle C.J."/>
            <person name="Probst A.J."/>
            <person name="Thomas B.C."/>
            <person name="Singh A."/>
            <person name="Wilkins M.J."/>
            <person name="Karaoz U."/>
            <person name="Brodie E.L."/>
            <person name="Williams K.H."/>
            <person name="Hubbard S.S."/>
            <person name="Banfield J.F."/>
        </authorList>
    </citation>
    <scope>NUCLEOTIDE SEQUENCE [LARGE SCALE GENOMIC DNA]</scope>
</reference>
<evidence type="ECO:0000313" key="2">
    <source>
        <dbReference type="EMBL" id="OHA84643.1"/>
    </source>
</evidence>
<evidence type="ECO:0000256" key="1">
    <source>
        <dbReference type="SAM" id="Phobius"/>
    </source>
</evidence>
<dbReference type="EMBL" id="MHUZ01000037">
    <property type="protein sequence ID" value="OHA84643.1"/>
    <property type="molecule type" value="Genomic_DNA"/>
</dbReference>
<dbReference type="PANTHER" id="PTHR23526:SF4">
    <property type="entry name" value="INTEGRAL MEMBRANE TRANSPORT PROTEIN"/>
    <property type="match status" value="1"/>
</dbReference>
<feature type="transmembrane region" description="Helical" evidence="1">
    <location>
        <begin position="128"/>
        <end position="153"/>
    </location>
</feature>
<dbReference type="InterPro" id="IPR011701">
    <property type="entry name" value="MFS"/>
</dbReference>
<dbReference type="GO" id="GO:0022857">
    <property type="term" value="F:transmembrane transporter activity"/>
    <property type="evidence" value="ECO:0007669"/>
    <property type="project" value="InterPro"/>
</dbReference>
<feature type="transmembrane region" description="Helical" evidence="1">
    <location>
        <begin position="71"/>
        <end position="89"/>
    </location>
</feature>
<dbReference type="STRING" id="1802730.A2591_02875"/>
<evidence type="ECO:0000313" key="3">
    <source>
        <dbReference type="Proteomes" id="UP000178168"/>
    </source>
</evidence>
<organism evidence="2 3">
    <name type="scientific">Candidatus Yonathbacteria bacterium RIFOXYD1_FULL_52_36</name>
    <dbReference type="NCBI Taxonomy" id="1802730"/>
    <lineage>
        <taxon>Bacteria</taxon>
        <taxon>Candidatus Yonathiibacteriota</taxon>
    </lineage>
</organism>
<proteinExistence type="predicted"/>
<comment type="caution">
    <text evidence="2">The sequence shown here is derived from an EMBL/GenBank/DDBJ whole genome shotgun (WGS) entry which is preliminary data.</text>
</comment>
<keyword evidence="1" id="KW-0472">Membrane</keyword>
<feature type="transmembrane region" description="Helical" evidence="1">
    <location>
        <begin position="15"/>
        <end position="35"/>
    </location>
</feature>
<keyword evidence="1" id="KW-1133">Transmembrane helix</keyword>
<dbReference type="Proteomes" id="UP000178168">
    <property type="component" value="Unassembled WGS sequence"/>
</dbReference>
<accession>A0A1G2SHT8</accession>
<dbReference type="InterPro" id="IPR036259">
    <property type="entry name" value="MFS_trans_sf"/>
</dbReference>
<dbReference type="Gene3D" id="1.20.1250.20">
    <property type="entry name" value="MFS general substrate transporter like domains"/>
    <property type="match status" value="1"/>
</dbReference>
<dbReference type="InterPro" id="IPR052528">
    <property type="entry name" value="Sugar_transport-like"/>
</dbReference>
<feature type="transmembrane region" description="Helical" evidence="1">
    <location>
        <begin position="159"/>
        <end position="180"/>
    </location>
</feature>